<gene>
    <name evidence="2" type="ORF">F7310_02805</name>
</gene>
<dbReference type="EMBL" id="CP016796">
    <property type="protein sequence ID" value="API86346.1"/>
    <property type="molecule type" value="Genomic_DNA"/>
</dbReference>
<dbReference type="PANTHER" id="PTHR43245">
    <property type="entry name" value="BIFUNCTIONAL POLYMYXIN RESISTANCE PROTEIN ARNA"/>
    <property type="match status" value="1"/>
</dbReference>
<dbReference type="Gene3D" id="3.40.50.720">
    <property type="entry name" value="NAD(P)-binding Rossmann-like Domain"/>
    <property type="match status" value="1"/>
</dbReference>
<dbReference type="KEGG" id="frx:F7310_02805"/>
<dbReference type="InterPro" id="IPR036291">
    <property type="entry name" value="NAD(P)-bd_dom_sf"/>
</dbReference>
<proteinExistence type="predicted"/>
<dbReference type="OrthoDB" id="9801056at2"/>
<dbReference type="Pfam" id="PF01370">
    <property type="entry name" value="Epimerase"/>
    <property type="match status" value="1"/>
</dbReference>
<keyword evidence="3" id="KW-1185">Reference proteome</keyword>
<dbReference type="InterPro" id="IPR001509">
    <property type="entry name" value="Epimerase_deHydtase"/>
</dbReference>
<dbReference type="Proteomes" id="UP000184222">
    <property type="component" value="Chromosome"/>
</dbReference>
<dbReference type="PANTHER" id="PTHR43245:SF58">
    <property type="entry name" value="BLL5923 PROTEIN"/>
    <property type="match status" value="1"/>
</dbReference>
<evidence type="ECO:0000313" key="2">
    <source>
        <dbReference type="EMBL" id="API86346.1"/>
    </source>
</evidence>
<organism evidence="2 3">
    <name type="scientific">Francisella uliginis</name>
    <dbReference type="NCBI Taxonomy" id="573570"/>
    <lineage>
        <taxon>Bacteria</taxon>
        <taxon>Pseudomonadati</taxon>
        <taxon>Pseudomonadota</taxon>
        <taxon>Gammaproteobacteria</taxon>
        <taxon>Thiotrichales</taxon>
        <taxon>Francisellaceae</taxon>
        <taxon>Francisella</taxon>
    </lineage>
</organism>
<accession>A0A1L4BR68</accession>
<reference evidence="2 3" key="1">
    <citation type="journal article" date="2016" name="Appl. Environ. Microbiol.">
        <title>Whole genome relationships among Francisella bacteria of diverse origin define new species and provide specific regions for detection.</title>
        <authorList>
            <person name="Challacombe J.F."/>
            <person name="Petersen J.M."/>
            <person name="Gallegos-Graves V."/>
            <person name="Hodge D."/>
            <person name="Pillai S."/>
            <person name="Kuske C.R."/>
        </authorList>
    </citation>
    <scope>NUCLEOTIDE SEQUENCE [LARGE SCALE GENOMIC DNA]</scope>
    <source>
        <strain evidence="3">TX07-7310</strain>
    </source>
</reference>
<dbReference type="STRING" id="573570.F7310_02805"/>
<evidence type="ECO:0000313" key="3">
    <source>
        <dbReference type="Proteomes" id="UP000184222"/>
    </source>
</evidence>
<dbReference type="RefSeq" id="WP_072711606.1">
    <property type="nucleotide sequence ID" value="NZ_CP016796.1"/>
</dbReference>
<dbReference type="InterPro" id="IPR050177">
    <property type="entry name" value="Lipid_A_modif_metabolic_enz"/>
</dbReference>
<evidence type="ECO:0000259" key="1">
    <source>
        <dbReference type="Pfam" id="PF01370"/>
    </source>
</evidence>
<sequence length="264" mass="30147">MKKRILITGLNSYVGNSFTSFCANDFEIDKISLKNDEWRKLDFSKYDSILHVAGIAHTSKDPSLKGLYYRVNVDLTAEVAQKAKHDGVKQFIFMSSIIIYGDSASIGKTKVIDENSQPNPNDFYGDSKLQAEKRLAELKCENFKIAIVRPPMIYGDGSKGNYPKLVKLAKYAFIFPNIENQRSVLHIDKLSQELKSIVENGYDGVFMPQDDRYFCTSEFIKEYRKSIGKKTYLTKAFNPFIKLLARKIGFINKVFGNLIYKLNP</sequence>
<name>A0A1L4BR68_9GAMM</name>
<protein>
    <submittedName>
        <fullName evidence="2">NAD-dependent epimerase</fullName>
    </submittedName>
</protein>
<dbReference type="AlphaFoldDB" id="A0A1L4BR68"/>
<dbReference type="SUPFAM" id="SSF51735">
    <property type="entry name" value="NAD(P)-binding Rossmann-fold domains"/>
    <property type="match status" value="1"/>
</dbReference>
<feature type="domain" description="NAD-dependent epimerase/dehydratase" evidence="1">
    <location>
        <begin position="36"/>
        <end position="188"/>
    </location>
</feature>